<dbReference type="InterPro" id="IPR007110">
    <property type="entry name" value="Ig-like_dom"/>
</dbReference>
<name>A0ABU4IGI3_9VIBR</name>
<evidence type="ECO:0000313" key="3">
    <source>
        <dbReference type="Proteomes" id="UP001272325"/>
    </source>
</evidence>
<protein>
    <submittedName>
        <fullName evidence="2">Peptidoglycan-binding domain-containing protein</fullName>
    </submittedName>
</protein>
<organism evidence="2 3">
    <name type="scientific">Vibrio plantisponsor</name>
    <dbReference type="NCBI Taxonomy" id="664643"/>
    <lineage>
        <taxon>Bacteria</taxon>
        <taxon>Pseudomonadati</taxon>
        <taxon>Pseudomonadota</taxon>
        <taxon>Gammaproteobacteria</taxon>
        <taxon>Vibrionales</taxon>
        <taxon>Vibrionaceae</taxon>
        <taxon>Vibrio</taxon>
    </lineage>
</organism>
<keyword evidence="3" id="KW-1185">Reference proteome</keyword>
<sequence length="186" mass="20937">MCIPKPRTINEIILEAMKKEGFRSNHVDDLGGDTTYGITEATARRLGYKDSMANLTPEIAYSLYLNEYVQRVNFDDIHAVSAIVGEEVIDTGINMGQNTAAVFLQRWLNVFNNKQSYYKDLVIDGQVGPATITALKAFLSKRGQEGEVVLWKSLNCSQGGRYLDITQARENNESFVYGWMRNRVGI</sequence>
<comment type="caution">
    <text evidence="2">The sequence shown here is derived from an EMBL/GenBank/DDBJ whole genome shotgun (WGS) entry which is preliminary data.</text>
</comment>
<accession>A0ABU4IGI3</accession>
<dbReference type="SUPFAM" id="SSF53955">
    <property type="entry name" value="Lysozyme-like"/>
    <property type="match status" value="1"/>
</dbReference>
<dbReference type="PROSITE" id="PS50835">
    <property type="entry name" value="IG_LIKE"/>
    <property type="match status" value="1"/>
</dbReference>
<reference evidence="2 3" key="1">
    <citation type="submission" date="2023-11" db="EMBL/GenBank/DDBJ databases">
        <title>Plant-associative lifestyle of Vibrio porteresiae and its evolutionary dynamics.</title>
        <authorList>
            <person name="Rameshkumar N."/>
            <person name="Kirti K."/>
        </authorList>
    </citation>
    <scope>NUCLEOTIDE SEQUENCE [LARGE SCALE GENOMIC DNA]</scope>
    <source>
        <strain evidence="2 3">MSSRF60</strain>
    </source>
</reference>
<gene>
    <name evidence="2" type="ORF">SBW85_07695</name>
</gene>
<dbReference type="InterPro" id="IPR023346">
    <property type="entry name" value="Lysozyme-like_dom_sf"/>
</dbReference>
<dbReference type="Gene3D" id="1.20.141.10">
    <property type="entry name" value="Chitosanase, subunit A, domain 1"/>
    <property type="match status" value="1"/>
</dbReference>
<evidence type="ECO:0000313" key="2">
    <source>
        <dbReference type="EMBL" id="MDW6017660.1"/>
    </source>
</evidence>
<dbReference type="Pfam" id="PF09374">
    <property type="entry name" value="PG_binding_3"/>
    <property type="match status" value="1"/>
</dbReference>
<dbReference type="CDD" id="cd13926">
    <property type="entry name" value="N-acetylmuramidase_GH108"/>
    <property type="match status" value="1"/>
</dbReference>
<dbReference type="EMBL" id="JAWRCN010000001">
    <property type="protein sequence ID" value="MDW6017660.1"/>
    <property type="molecule type" value="Genomic_DNA"/>
</dbReference>
<dbReference type="InterPro" id="IPR018537">
    <property type="entry name" value="Peptidoglycan-bd_3"/>
</dbReference>
<proteinExistence type="predicted"/>
<dbReference type="Pfam" id="PF05838">
    <property type="entry name" value="Glyco_hydro_108"/>
    <property type="match status" value="1"/>
</dbReference>
<dbReference type="RefSeq" id="WP_171137804.1">
    <property type="nucleotide sequence ID" value="NZ_AP024893.1"/>
</dbReference>
<dbReference type="Proteomes" id="UP001272325">
    <property type="component" value="Unassembled WGS sequence"/>
</dbReference>
<evidence type="ECO:0000259" key="1">
    <source>
        <dbReference type="PROSITE" id="PS50835"/>
    </source>
</evidence>
<dbReference type="InterPro" id="IPR008565">
    <property type="entry name" value="TtsA-like_GH18_dom"/>
</dbReference>
<feature type="domain" description="Ig-like" evidence="1">
    <location>
        <begin position="129"/>
        <end position="186"/>
    </location>
</feature>